<evidence type="ECO:0000313" key="4">
    <source>
        <dbReference type="Proteomes" id="UP000594262"/>
    </source>
</evidence>
<name>A0A7M5VB88_9CNID</name>
<evidence type="ECO:0000259" key="2">
    <source>
        <dbReference type="PROSITE" id="PS51406"/>
    </source>
</evidence>
<dbReference type="SMART" id="SM00186">
    <property type="entry name" value="FBG"/>
    <property type="match status" value="1"/>
</dbReference>
<feature type="signal peptide" evidence="1">
    <location>
        <begin position="1"/>
        <end position="22"/>
    </location>
</feature>
<proteinExistence type="predicted"/>
<dbReference type="Pfam" id="PF00147">
    <property type="entry name" value="Fibrinogen_C"/>
    <property type="match status" value="1"/>
</dbReference>
<dbReference type="SUPFAM" id="SSF56496">
    <property type="entry name" value="Fibrinogen C-terminal domain-like"/>
    <property type="match status" value="1"/>
</dbReference>
<dbReference type="PANTHER" id="PTHR19143">
    <property type="entry name" value="FIBRINOGEN/TENASCIN/ANGIOPOEITIN"/>
    <property type="match status" value="1"/>
</dbReference>
<organism evidence="3 4">
    <name type="scientific">Clytia hemisphaerica</name>
    <dbReference type="NCBI Taxonomy" id="252671"/>
    <lineage>
        <taxon>Eukaryota</taxon>
        <taxon>Metazoa</taxon>
        <taxon>Cnidaria</taxon>
        <taxon>Hydrozoa</taxon>
        <taxon>Hydroidolina</taxon>
        <taxon>Leptothecata</taxon>
        <taxon>Obeliida</taxon>
        <taxon>Clytiidae</taxon>
        <taxon>Clytia</taxon>
    </lineage>
</organism>
<dbReference type="NCBIfam" id="NF040941">
    <property type="entry name" value="GGGWT_bact"/>
    <property type="match status" value="1"/>
</dbReference>
<accession>A0A7M5VB88</accession>
<dbReference type="GeneID" id="136822525"/>
<protein>
    <recommendedName>
        <fullName evidence="2">Fibrinogen C-terminal domain-containing protein</fullName>
    </recommendedName>
</protein>
<dbReference type="CDD" id="cd00087">
    <property type="entry name" value="FReD"/>
    <property type="match status" value="1"/>
</dbReference>
<dbReference type="Gene3D" id="3.90.215.10">
    <property type="entry name" value="Gamma Fibrinogen, chain A, domain 1"/>
    <property type="match status" value="1"/>
</dbReference>
<evidence type="ECO:0000256" key="1">
    <source>
        <dbReference type="SAM" id="SignalP"/>
    </source>
</evidence>
<evidence type="ECO:0000313" key="3">
    <source>
        <dbReference type="EnsemblMetazoa" id="CLYHEMP007392.1"/>
    </source>
</evidence>
<dbReference type="InterPro" id="IPR036056">
    <property type="entry name" value="Fibrinogen-like_C"/>
</dbReference>
<feature type="chain" id="PRO_5029670739" description="Fibrinogen C-terminal domain-containing protein" evidence="1">
    <location>
        <begin position="23"/>
        <end position="329"/>
    </location>
</feature>
<dbReference type="AlphaFoldDB" id="A0A7M5VB88"/>
<dbReference type="RefSeq" id="XP_066934896.1">
    <property type="nucleotide sequence ID" value="XM_067078795.1"/>
</dbReference>
<reference evidence="3" key="1">
    <citation type="submission" date="2021-01" db="UniProtKB">
        <authorList>
            <consortium name="EnsemblMetazoa"/>
        </authorList>
    </citation>
    <scope>IDENTIFICATION</scope>
</reference>
<dbReference type="PROSITE" id="PS51406">
    <property type="entry name" value="FIBRINOGEN_C_2"/>
    <property type="match status" value="1"/>
</dbReference>
<dbReference type="GO" id="GO:0005615">
    <property type="term" value="C:extracellular space"/>
    <property type="evidence" value="ECO:0007669"/>
    <property type="project" value="TreeGrafter"/>
</dbReference>
<dbReference type="InterPro" id="IPR002181">
    <property type="entry name" value="Fibrinogen_a/b/g_C_dom"/>
</dbReference>
<dbReference type="EnsemblMetazoa" id="CLYHEMT007392.1">
    <property type="protein sequence ID" value="CLYHEMP007392.1"/>
    <property type="gene ID" value="CLYHEMG007392"/>
</dbReference>
<keyword evidence="1" id="KW-0732">Signal</keyword>
<keyword evidence="4" id="KW-1185">Reference proteome</keyword>
<dbReference type="OrthoDB" id="6145874at2759"/>
<dbReference type="Proteomes" id="UP000594262">
    <property type="component" value="Unplaced"/>
</dbReference>
<dbReference type="InterPro" id="IPR050373">
    <property type="entry name" value="Fibrinogen_C-term_domain"/>
</dbReference>
<dbReference type="InterPro" id="IPR014716">
    <property type="entry name" value="Fibrinogen_a/b/g_C_1"/>
</dbReference>
<sequence length="329" mass="37494">MRDSKHTFLFGLSLILLHGVDYLVFCHQMRFESVKDGFSITGLEPYLKETMTSPIKCYMLCQRSPDKCCYVELTKFGDSLTCALFDFTGDLNMHLTPSSGSSISAPKGNPQMDCLDWRRLGYTKDGVYYINFNGYRQKVFCDMTTEGGGWIVMQKRFDGSVDFNRDWESYKKGFGDVYGEHWLGNEFVHRYTDRFLKVGQEVEMIAEATGFDGLKASVKYSPFFLAPEAAKYNFGGFNCQGRSVCVSWGETSAKSFSTKDQDNDLSGMNCAEYYRAGWWFNACASVNFNGPYSQTSVLQVQGQGITWDTFYDQYTALKTTEMKIRRKSS</sequence>
<feature type="domain" description="Fibrinogen C-terminal" evidence="2">
    <location>
        <begin position="105"/>
        <end position="328"/>
    </location>
</feature>